<dbReference type="InterPro" id="IPR017900">
    <property type="entry name" value="4Fe4S_Fe_S_CS"/>
</dbReference>
<organism evidence="2">
    <name type="scientific">marine sediment metagenome</name>
    <dbReference type="NCBI Taxonomy" id="412755"/>
    <lineage>
        <taxon>unclassified sequences</taxon>
        <taxon>metagenomes</taxon>
        <taxon>ecological metagenomes</taxon>
    </lineage>
</organism>
<dbReference type="PANTHER" id="PTHR43534:SF1">
    <property type="entry name" value="4FE-4S CLUSTER CONTAINING PARA FAMILY ATPASE PROTEIN"/>
    <property type="match status" value="1"/>
</dbReference>
<feature type="domain" description="4Fe-4S ferredoxin-type" evidence="1">
    <location>
        <begin position="63"/>
        <end position="92"/>
    </location>
</feature>
<dbReference type="InterPro" id="IPR017896">
    <property type="entry name" value="4Fe4S_Fe-S-bd"/>
</dbReference>
<protein>
    <recommendedName>
        <fullName evidence="1">4Fe-4S ferredoxin-type domain-containing protein</fullName>
    </recommendedName>
</protein>
<dbReference type="SUPFAM" id="SSF54862">
    <property type="entry name" value="4Fe-4S ferredoxins"/>
    <property type="match status" value="1"/>
</dbReference>
<feature type="domain" description="4Fe-4S ferredoxin-type" evidence="1">
    <location>
        <begin position="93"/>
        <end position="118"/>
    </location>
</feature>
<proteinExistence type="predicted"/>
<dbReference type="Gene3D" id="3.40.50.300">
    <property type="entry name" value="P-loop containing nucleotide triphosphate hydrolases"/>
    <property type="match status" value="1"/>
</dbReference>
<accession>X1FST5</accession>
<dbReference type="EMBL" id="BARU01019067">
    <property type="protein sequence ID" value="GAH48741.1"/>
    <property type="molecule type" value="Genomic_DNA"/>
</dbReference>
<feature type="non-terminal residue" evidence="2">
    <location>
        <position position="118"/>
    </location>
</feature>
<evidence type="ECO:0000259" key="1">
    <source>
        <dbReference type="PROSITE" id="PS51379"/>
    </source>
</evidence>
<dbReference type="PROSITE" id="PS00198">
    <property type="entry name" value="4FE4S_FER_1"/>
    <property type="match status" value="1"/>
</dbReference>
<dbReference type="InterPro" id="IPR002586">
    <property type="entry name" value="CobQ/CobB/MinD/ParA_Nub-bd_dom"/>
</dbReference>
<dbReference type="AlphaFoldDB" id="X1FST5"/>
<gene>
    <name evidence="2" type="ORF">S03H2_31447</name>
</gene>
<sequence>MKIVILSGKGGVGKSMLSSALAMLFRKSLRVTAVDCDVDAPNLGIWLSGIKKWDKIIPVVTSAKPEIDYKKCDGCGVCVEKCRFGALKMEKGKPKLNPFLCEGCGACEIICPQKAIKL</sequence>
<dbReference type="PANTHER" id="PTHR43534">
    <property type="entry name" value="MIND SUPERFAMILY P-LOOP ATPASE CONTAINING AN INSERTED FERREDOXIN DOMAIN"/>
    <property type="match status" value="1"/>
</dbReference>
<dbReference type="InterPro" id="IPR027417">
    <property type="entry name" value="P-loop_NTPase"/>
</dbReference>
<dbReference type="Pfam" id="PF12838">
    <property type="entry name" value="Fer4_7"/>
    <property type="match status" value="1"/>
</dbReference>
<dbReference type="PROSITE" id="PS51379">
    <property type="entry name" value="4FE4S_FER_2"/>
    <property type="match status" value="2"/>
</dbReference>
<reference evidence="2" key="1">
    <citation type="journal article" date="2014" name="Front. Microbiol.">
        <title>High frequency of phylogenetically diverse reductive dehalogenase-homologous genes in deep subseafloor sedimentary metagenomes.</title>
        <authorList>
            <person name="Kawai M."/>
            <person name="Futagami T."/>
            <person name="Toyoda A."/>
            <person name="Takaki Y."/>
            <person name="Nishi S."/>
            <person name="Hori S."/>
            <person name="Arai W."/>
            <person name="Tsubouchi T."/>
            <person name="Morono Y."/>
            <person name="Uchiyama I."/>
            <person name="Ito T."/>
            <person name="Fujiyama A."/>
            <person name="Inagaki F."/>
            <person name="Takami H."/>
        </authorList>
    </citation>
    <scope>NUCLEOTIDE SEQUENCE</scope>
    <source>
        <strain evidence="2">Expedition CK06-06</strain>
    </source>
</reference>
<dbReference type="SUPFAM" id="SSF52540">
    <property type="entry name" value="P-loop containing nucleoside triphosphate hydrolases"/>
    <property type="match status" value="1"/>
</dbReference>
<evidence type="ECO:0000313" key="2">
    <source>
        <dbReference type="EMBL" id="GAH48741.1"/>
    </source>
</evidence>
<dbReference type="Pfam" id="PF01656">
    <property type="entry name" value="CbiA"/>
    <property type="match status" value="1"/>
</dbReference>
<dbReference type="Gene3D" id="3.30.70.20">
    <property type="match status" value="1"/>
</dbReference>
<comment type="caution">
    <text evidence="2">The sequence shown here is derived from an EMBL/GenBank/DDBJ whole genome shotgun (WGS) entry which is preliminary data.</text>
</comment>
<name>X1FST5_9ZZZZ</name>